<dbReference type="EC" id="3.1.3.45" evidence="8"/>
<feature type="binding site" evidence="7">
    <location>
        <position position="111"/>
    </location>
    <ligand>
        <name>Mg(2+)</name>
        <dbReference type="ChEBI" id="CHEBI:18420"/>
    </ligand>
</feature>
<dbReference type="SFLD" id="SFLDG01136">
    <property type="entry name" value="C1.6:_Phosphoserine_Phosphatas"/>
    <property type="match status" value="1"/>
</dbReference>
<name>A0A938XT01_9FIRM</name>
<feature type="binding site" evidence="7">
    <location>
        <position position="20"/>
    </location>
    <ligand>
        <name>substrate</name>
    </ligand>
</feature>
<comment type="subunit">
    <text evidence="3">Homotetramer.</text>
</comment>
<dbReference type="InterPro" id="IPR010023">
    <property type="entry name" value="KdsC_fam"/>
</dbReference>
<comment type="cofactor">
    <cofactor evidence="1 7">
        <name>Mg(2+)</name>
        <dbReference type="ChEBI" id="CHEBI:18420"/>
    </cofactor>
</comment>
<comment type="similarity">
    <text evidence="2">Belongs to the KdsC family.</text>
</comment>
<dbReference type="FunFam" id="3.40.50.1000:FF:000029">
    <property type="entry name" value="3-deoxy-D-manno-octulosonate 8-phosphate phosphatase KdsC"/>
    <property type="match status" value="1"/>
</dbReference>
<dbReference type="RefSeq" id="WP_204701736.1">
    <property type="nucleotide sequence ID" value="NZ_JAFBDQ010000008.1"/>
</dbReference>
<dbReference type="GO" id="GO:0008781">
    <property type="term" value="F:N-acylneuraminate cytidylyltransferase activity"/>
    <property type="evidence" value="ECO:0007669"/>
    <property type="project" value="TreeGrafter"/>
</dbReference>
<dbReference type="Proteomes" id="UP000774000">
    <property type="component" value="Unassembled WGS sequence"/>
</dbReference>
<dbReference type="InterPro" id="IPR036412">
    <property type="entry name" value="HAD-like_sf"/>
</dbReference>
<dbReference type="InterPro" id="IPR050793">
    <property type="entry name" value="CMP-NeuNAc_synthase"/>
</dbReference>
<dbReference type="InterPro" id="IPR023214">
    <property type="entry name" value="HAD_sf"/>
</dbReference>
<evidence type="ECO:0000313" key="9">
    <source>
        <dbReference type="Proteomes" id="UP000774000"/>
    </source>
</evidence>
<keyword evidence="5 8" id="KW-0378">Hydrolase</keyword>
<feature type="binding site" evidence="7">
    <location>
        <position position="18"/>
    </location>
    <ligand>
        <name>Mg(2+)</name>
        <dbReference type="ChEBI" id="CHEBI:18420"/>
    </ligand>
</feature>
<dbReference type="SFLD" id="SFLDS00003">
    <property type="entry name" value="Haloacid_Dehalogenase"/>
    <property type="match status" value="1"/>
</dbReference>
<dbReference type="EMBL" id="JAFBDQ010000008">
    <property type="protein sequence ID" value="MBM7556968.1"/>
    <property type="molecule type" value="Genomic_DNA"/>
</dbReference>
<evidence type="ECO:0000256" key="3">
    <source>
        <dbReference type="ARBA" id="ARBA00011881"/>
    </source>
</evidence>
<evidence type="ECO:0000256" key="5">
    <source>
        <dbReference type="ARBA" id="ARBA00022801"/>
    </source>
</evidence>
<keyword evidence="6 7" id="KW-0460">Magnesium</keyword>
<reference evidence="8" key="1">
    <citation type="submission" date="2021-01" db="EMBL/GenBank/DDBJ databases">
        <title>Genomic Encyclopedia of Type Strains, Phase IV (KMG-IV): sequencing the most valuable type-strain genomes for metagenomic binning, comparative biology and taxonomic classification.</title>
        <authorList>
            <person name="Goeker M."/>
        </authorList>
    </citation>
    <scope>NUCLEOTIDE SEQUENCE</scope>
    <source>
        <strain evidence="8">DSM 23230</strain>
    </source>
</reference>
<dbReference type="CDD" id="cd01630">
    <property type="entry name" value="HAD_KDO-like"/>
    <property type="match status" value="1"/>
</dbReference>
<dbReference type="GO" id="GO:0019143">
    <property type="term" value="F:3-deoxy-manno-octulosonate-8-phosphatase activity"/>
    <property type="evidence" value="ECO:0007669"/>
    <property type="project" value="UniProtKB-EC"/>
</dbReference>
<evidence type="ECO:0000256" key="6">
    <source>
        <dbReference type="ARBA" id="ARBA00022842"/>
    </source>
</evidence>
<dbReference type="NCBIfam" id="TIGR01662">
    <property type="entry name" value="HAD-SF-IIIA"/>
    <property type="match status" value="1"/>
</dbReference>
<sequence>MNPKLDSQAKEIKLFITDVDGVLTDGRIVLGNDGEEFKFFHVHDGMGIKLAQEAGIKTAIITGRESKLVERRAGELEISEVHQNIKDKLAVFDDLLAKYEISQENVAYIGDDLNDLEILERVGLSFSVANGMQAVKEAVDYVTDKAGGEGAVREAIELILNAQEQ</sequence>
<organism evidence="8 9">
    <name type="scientific">Halanaerobacter jeridensis</name>
    <dbReference type="NCBI Taxonomy" id="706427"/>
    <lineage>
        <taxon>Bacteria</taxon>
        <taxon>Bacillati</taxon>
        <taxon>Bacillota</taxon>
        <taxon>Clostridia</taxon>
        <taxon>Halanaerobiales</taxon>
        <taxon>Halobacteroidaceae</taxon>
        <taxon>Halanaerobacter</taxon>
    </lineage>
</organism>
<dbReference type="NCBIfam" id="TIGR01670">
    <property type="entry name" value="KdsC-phosphatas"/>
    <property type="match status" value="1"/>
</dbReference>
<dbReference type="SUPFAM" id="SSF56784">
    <property type="entry name" value="HAD-like"/>
    <property type="match status" value="1"/>
</dbReference>
<dbReference type="PIRSF" id="PIRSF006118">
    <property type="entry name" value="KDO8-P_Ptase"/>
    <property type="match status" value="1"/>
</dbReference>
<dbReference type="Gene3D" id="3.40.50.1000">
    <property type="entry name" value="HAD superfamily/HAD-like"/>
    <property type="match status" value="1"/>
</dbReference>
<evidence type="ECO:0000256" key="4">
    <source>
        <dbReference type="ARBA" id="ARBA00022723"/>
    </source>
</evidence>
<evidence type="ECO:0000256" key="1">
    <source>
        <dbReference type="ARBA" id="ARBA00001946"/>
    </source>
</evidence>
<dbReference type="PANTHER" id="PTHR21485">
    <property type="entry name" value="HAD SUPERFAMILY MEMBERS CMAS AND KDSC"/>
    <property type="match status" value="1"/>
</dbReference>
<accession>A0A938XT01</accession>
<dbReference type="SFLD" id="SFLDG01138">
    <property type="entry name" value="C1.6.2:_Deoxy-d-mannose-octulo"/>
    <property type="match status" value="1"/>
</dbReference>
<keyword evidence="9" id="KW-1185">Reference proteome</keyword>
<evidence type="ECO:0000256" key="7">
    <source>
        <dbReference type="PIRSR" id="PIRSR006118-2"/>
    </source>
</evidence>
<evidence type="ECO:0000313" key="8">
    <source>
        <dbReference type="EMBL" id="MBM7556968.1"/>
    </source>
</evidence>
<protein>
    <submittedName>
        <fullName evidence="8">3-deoxy-D-manno-octulosonate 8-phosphate phosphatase (KDO 8-P phosphatase)</fullName>
        <ecNumber evidence="8">3.1.3.45</ecNumber>
    </submittedName>
</protein>
<dbReference type="GO" id="GO:0046872">
    <property type="term" value="F:metal ion binding"/>
    <property type="evidence" value="ECO:0007669"/>
    <property type="project" value="UniProtKB-KW"/>
</dbReference>
<evidence type="ECO:0000256" key="2">
    <source>
        <dbReference type="ARBA" id="ARBA00005893"/>
    </source>
</evidence>
<gene>
    <name evidence="8" type="ORF">JOC47_001822</name>
</gene>
<proteinExistence type="inferred from homology"/>
<dbReference type="InterPro" id="IPR006549">
    <property type="entry name" value="HAD-SF_hydro_IIIA"/>
</dbReference>
<dbReference type="PANTHER" id="PTHR21485:SF3">
    <property type="entry name" value="N-ACYLNEURAMINATE CYTIDYLYLTRANSFERASE"/>
    <property type="match status" value="1"/>
</dbReference>
<dbReference type="AlphaFoldDB" id="A0A938XT01"/>
<comment type="caution">
    <text evidence="8">The sequence shown here is derived from an EMBL/GenBank/DDBJ whole genome shotgun (WGS) entry which is preliminary data.</text>
</comment>
<keyword evidence="4 7" id="KW-0479">Metal-binding</keyword>
<dbReference type="Pfam" id="PF08282">
    <property type="entry name" value="Hydrolase_3"/>
    <property type="match status" value="1"/>
</dbReference>